<protein>
    <submittedName>
        <fullName evidence="3">DUF2059 domain-containing protein</fullName>
    </submittedName>
</protein>
<reference evidence="3 4" key="1">
    <citation type="submission" date="2018-12" db="EMBL/GenBank/DDBJ databases">
        <authorList>
            <person name="Feng G."/>
            <person name="Zhu H."/>
        </authorList>
    </citation>
    <scope>NUCLEOTIDE SEQUENCE [LARGE SCALE GENOMIC DNA]</scope>
    <source>
        <strain evidence="3 4">9PBR-2</strain>
    </source>
</reference>
<evidence type="ECO:0000256" key="1">
    <source>
        <dbReference type="SAM" id="SignalP"/>
    </source>
</evidence>
<feature type="domain" description="DUF2059" evidence="2">
    <location>
        <begin position="120"/>
        <end position="178"/>
    </location>
</feature>
<proteinExistence type="predicted"/>
<keyword evidence="1" id="KW-0732">Signal</keyword>
<name>A0A3R9MNA0_9BACT</name>
<organism evidence="3 4">
    <name type="scientific">Hymenobacter metallilatus</name>
    <dbReference type="NCBI Taxonomy" id="2493666"/>
    <lineage>
        <taxon>Bacteria</taxon>
        <taxon>Pseudomonadati</taxon>
        <taxon>Bacteroidota</taxon>
        <taxon>Cytophagia</taxon>
        <taxon>Cytophagales</taxon>
        <taxon>Hymenobacteraceae</taxon>
        <taxon>Hymenobacter</taxon>
    </lineage>
</organism>
<dbReference type="OrthoDB" id="1143459at2"/>
<dbReference type="AlphaFoldDB" id="A0A3R9MNA0"/>
<dbReference type="InterPro" id="IPR018637">
    <property type="entry name" value="DUF2059"/>
</dbReference>
<feature type="chain" id="PRO_5018521286" evidence="1">
    <location>
        <begin position="48"/>
        <end position="196"/>
    </location>
</feature>
<accession>A0A3R9MNA0</accession>
<sequence length="196" mass="21739">MGTVPAADFLHCIRSARLSAQISRTSTMKYSWILTVALALTASVAQAQTTTTSATTAAKTPVSAGQRKAAEELLQATSTEKNLAASIDRMLALQIEQNPGMKAVEPEMRAYINKYMSWASLKDELVQIYAQEFTEKELKELTKFYLTPIGRKTIEKMPQLMVAGMEMGQRRVQEHLPELQQAIAEKMKTQAPSDVK</sequence>
<gene>
    <name evidence="3" type="ORF">EI290_04980</name>
</gene>
<dbReference type="Pfam" id="PF09832">
    <property type="entry name" value="DUF2059"/>
    <property type="match status" value="1"/>
</dbReference>
<dbReference type="Proteomes" id="UP000280066">
    <property type="component" value="Unassembled WGS sequence"/>
</dbReference>
<evidence type="ECO:0000313" key="4">
    <source>
        <dbReference type="Proteomes" id="UP000280066"/>
    </source>
</evidence>
<keyword evidence="4" id="KW-1185">Reference proteome</keyword>
<evidence type="ECO:0000313" key="3">
    <source>
        <dbReference type="EMBL" id="RSK36241.1"/>
    </source>
</evidence>
<dbReference type="EMBL" id="RWIS01000002">
    <property type="protein sequence ID" value="RSK36241.1"/>
    <property type="molecule type" value="Genomic_DNA"/>
</dbReference>
<feature type="signal peptide" evidence="1">
    <location>
        <begin position="1"/>
        <end position="47"/>
    </location>
</feature>
<evidence type="ECO:0000259" key="2">
    <source>
        <dbReference type="Pfam" id="PF09832"/>
    </source>
</evidence>
<comment type="caution">
    <text evidence="3">The sequence shown here is derived from an EMBL/GenBank/DDBJ whole genome shotgun (WGS) entry which is preliminary data.</text>
</comment>